<proteinExistence type="predicted"/>
<accession>A0A4Y7JIN2</accession>
<sequence length="172" mass="19864">MSEKVVPPSTTEKWLYGHLKRDGTVHPSALEVHGKVSGDLEEQHYVHCRKVKPTEKRVYVEEVHDQSALVWGGPQGDYVKFLKDLELPTFLIWSEDRLRFVSVKLVGGNEGELPIHGTFQFQFYLIQVYNQDIMISHKSDFGICYWSFKPGVKVKPLKQPQAHQKVYDEVPL</sequence>
<dbReference type="Proteomes" id="UP000316621">
    <property type="component" value="Chromosome 4"/>
</dbReference>
<keyword evidence="2" id="KW-1185">Reference proteome</keyword>
<dbReference type="AlphaFoldDB" id="A0A4Y7JIN2"/>
<reference evidence="1 2" key="1">
    <citation type="journal article" date="2018" name="Science">
        <title>The opium poppy genome and morphinan production.</title>
        <authorList>
            <person name="Guo L."/>
            <person name="Winzer T."/>
            <person name="Yang X."/>
            <person name="Li Y."/>
            <person name="Ning Z."/>
            <person name="He Z."/>
            <person name="Teodor R."/>
            <person name="Lu Y."/>
            <person name="Bowser T.A."/>
            <person name="Graham I.A."/>
            <person name="Ye K."/>
        </authorList>
    </citation>
    <scope>NUCLEOTIDE SEQUENCE [LARGE SCALE GENOMIC DNA]</scope>
    <source>
        <strain evidence="2">cv. HN1</strain>
        <tissue evidence="1">Leaves</tissue>
    </source>
</reference>
<organism evidence="1 2">
    <name type="scientific">Papaver somniferum</name>
    <name type="common">Opium poppy</name>
    <dbReference type="NCBI Taxonomy" id="3469"/>
    <lineage>
        <taxon>Eukaryota</taxon>
        <taxon>Viridiplantae</taxon>
        <taxon>Streptophyta</taxon>
        <taxon>Embryophyta</taxon>
        <taxon>Tracheophyta</taxon>
        <taxon>Spermatophyta</taxon>
        <taxon>Magnoliopsida</taxon>
        <taxon>Ranunculales</taxon>
        <taxon>Papaveraceae</taxon>
        <taxon>Papaveroideae</taxon>
        <taxon>Papaver</taxon>
    </lineage>
</organism>
<name>A0A4Y7JIN2_PAPSO</name>
<gene>
    <name evidence="1" type="ORF">C5167_006823</name>
</gene>
<evidence type="ECO:0000313" key="2">
    <source>
        <dbReference type="Proteomes" id="UP000316621"/>
    </source>
</evidence>
<dbReference type="EMBL" id="CM010718">
    <property type="protein sequence ID" value="RZC59525.1"/>
    <property type="molecule type" value="Genomic_DNA"/>
</dbReference>
<dbReference type="Gramene" id="RZC59525">
    <property type="protein sequence ID" value="RZC59525"/>
    <property type="gene ID" value="C5167_006823"/>
</dbReference>
<protein>
    <submittedName>
        <fullName evidence="1">Uncharacterized protein</fullName>
    </submittedName>
</protein>
<evidence type="ECO:0000313" key="1">
    <source>
        <dbReference type="EMBL" id="RZC59525.1"/>
    </source>
</evidence>